<evidence type="ECO:0000313" key="3">
    <source>
        <dbReference type="Proteomes" id="UP001412067"/>
    </source>
</evidence>
<comment type="caution">
    <text evidence="2">The sequence shown here is derived from an EMBL/GenBank/DDBJ whole genome shotgun (WGS) entry which is preliminary data.</text>
</comment>
<reference evidence="2 3" key="1">
    <citation type="journal article" date="2022" name="Nat. Plants">
        <title>Genomes of leafy and leafless Platanthera orchids illuminate the evolution of mycoheterotrophy.</title>
        <authorList>
            <person name="Li M.H."/>
            <person name="Liu K.W."/>
            <person name="Li Z."/>
            <person name="Lu H.C."/>
            <person name="Ye Q.L."/>
            <person name="Zhang D."/>
            <person name="Wang J.Y."/>
            <person name="Li Y.F."/>
            <person name="Zhong Z.M."/>
            <person name="Liu X."/>
            <person name="Yu X."/>
            <person name="Liu D.K."/>
            <person name="Tu X.D."/>
            <person name="Liu B."/>
            <person name="Hao Y."/>
            <person name="Liao X.Y."/>
            <person name="Jiang Y.T."/>
            <person name="Sun W.H."/>
            <person name="Chen J."/>
            <person name="Chen Y.Q."/>
            <person name="Ai Y."/>
            <person name="Zhai J.W."/>
            <person name="Wu S.S."/>
            <person name="Zhou Z."/>
            <person name="Hsiao Y.Y."/>
            <person name="Wu W.L."/>
            <person name="Chen Y.Y."/>
            <person name="Lin Y.F."/>
            <person name="Hsu J.L."/>
            <person name="Li C.Y."/>
            <person name="Wang Z.W."/>
            <person name="Zhao X."/>
            <person name="Zhong W.Y."/>
            <person name="Ma X.K."/>
            <person name="Ma L."/>
            <person name="Huang J."/>
            <person name="Chen G.Z."/>
            <person name="Huang M.Z."/>
            <person name="Huang L."/>
            <person name="Peng D.H."/>
            <person name="Luo Y.B."/>
            <person name="Zou S.Q."/>
            <person name="Chen S.P."/>
            <person name="Lan S."/>
            <person name="Tsai W.C."/>
            <person name="Van de Peer Y."/>
            <person name="Liu Z.J."/>
        </authorList>
    </citation>
    <scope>NUCLEOTIDE SEQUENCE [LARGE SCALE GENOMIC DNA]</scope>
    <source>
        <strain evidence="2">Lor288</strain>
    </source>
</reference>
<keyword evidence="3" id="KW-1185">Reference proteome</keyword>
<proteinExistence type="predicted"/>
<organism evidence="2 3">
    <name type="scientific">Platanthera guangdongensis</name>
    <dbReference type="NCBI Taxonomy" id="2320717"/>
    <lineage>
        <taxon>Eukaryota</taxon>
        <taxon>Viridiplantae</taxon>
        <taxon>Streptophyta</taxon>
        <taxon>Embryophyta</taxon>
        <taxon>Tracheophyta</taxon>
        <taxon>Spermatophyta</taxon>
        <taxon>Magnoliopsida</taxon>
        <taxon>Liliopsida</taxon>
        <taxon>Asparagales</taxon>
        <taxon>Orchidaceae</taxon>
        <taxon>Orchidoideae</taxon>
        <taxon>Orchideae</taxon>
        <taxon>Orchidinae</taxon>
        <taxon>Platanthera</taxon>
    </lineage>
</organism>
<name>A0ABR2LFC6_9ASPA</name>
<evidence type="ECO:0000256" key="1">
    <source>
        <dbReference type="SAM" id="MobiDB-lite"/>
    </source>
</evidence>
<gene>
    <name evidence="2" type="ORF">KSP40_PGU014986</name>
</gene>
<evidence type="ECO:0000313" key="2">
    <source>
        <dbReference type="EMBL" id="KAK8939697.1"/>
    </source>
</evidence>
<dbReference type="EMBL" id="JBBWWR010000020">
    <property type="protein sequence ID" value="KAK8939697.1"/>
    <property type="molecule type" value="Genomic_DNA"/>
</dbReference>
<dbReference type="Proteomes" id="UP001412067">
    <property type="component" value="Unassembled WGS sequence"/>
</dbReference>
<protein>
    <submittedName>
        <fullName evidence="2">Uncharacterized protein</fullName>
    </submittedName>
</protein>
<sequence length="62" mass="7558">MVSEKRDQKERKRINERMELMAWGAEKWMETRCRPSDVRRCSEKAHKFVSPRVSPRTIQQPR</sequence>
<accession>A0ABR2LFC6</accession>
<feature type="region of interest" description="Disordered" evidence="1">
    <location>
        <begin position="42"/>
        <end position="62"/>
    </location>
</feature>